<dbReference type="Proteomes" id="UP001233271">
    <property type="component" value="Chromosome 5"/>
</dbReference>
<organism evidence="2 3">
    <name type="scientific">Cutaneotrichosporon cavernicola</name>
    <dbReference type="NCBI Taxonomy" id="279322"/>
    <lineage>
        <taxon>Eukaryota</taxon>
        <taxon>Fungi</taxon>
        <taxon>Dikarya</taxon>
        <taxon>Basidiomycota</taxon>
        <taxon>Agaricomycotina</taxon>
        <taxon>Tremellomycetes</taxon>
        <taxon>Trichosporonales</taxon>
        <taxon>Trichosporonaceae</taxon>
        <taxon>Cutaneotrichosporon</taxon>
    </lineage>
</organism>
<name>A0AA48QWJ1_9TREE</name>
<feature type="compositionally biased region" description="Pro residues" evidence="1">
    <location>
        <begin position="27"/>
        <end position="38"/>
    </location>
</feature>
<dbReference type="AlphaFoldDB" id="A0AA48QWJ1"/>
<evidence type="ECO:0000313" key="3">
    <source>
        <dbReference type="Proteomes" id="UP001233271"/>
    </source>
</evidence>
<accession>A0AA48QWJ1</accession>
<dbReference type="KEGG" id="ccac:CcaHIS019_0501470"/>
<evidence type="ECO:0000256" key="1">
    <source>
        <dbReference type="SAM" id="MobiDB-lite"/>
    </source>
</evidence>
<sequence length="231" mass="24161">MASAPSPALPGAAPSYIAYVPMERTPRFPPTARAPPPPPKDKPVRKPPPPPPPRKAKPIGQDTVAEGSNVAEDYLNSEADTQEPAETQPRSETPPAPSQPLTEPIPNDPFTDAPPVIRPQPVMARRGRPSPISVAVANARTPTPTPTPAGPVPESGTPAAACVGFILAPASTDPFALAPCPRPAVAPVVLCRSCEADTLRHTKKSDICAARYCIAHWCGGCKRIARRLAAA</sequence>
<feature type="region of interest" description="Disordered" evidence="1">
    <location>
        <begin position="24"/>
        <end position="127"/>
    </location>
</feature>
<dbReference type="EMBL" id="AP028216">
    <property type="protein sequence ID" value="BEI92519.1"/>
    <property type="molecule type" value="Genomic_DNA"/>
</dbReference>
<evidence type="ECO:0000313" key="2">
    <source>
        <dbReference type="EMBL" id="BEI92519.1"/>
    </source>
</evidence>
<dbReference type="GeneID" id="85496389"/>
<gene>
    <name evidence="2" type="ORF">CcaverHIS019_0501470</name>
</gene>
<proteinExistence type="predicted"/>
<reference evidence="2" key="1">
    <citation type="journal article" date="2023" name="BMC Genomics">
        <title>Chromosome-level genome assemblies of Cutaneotrichosporon spp. (Trichosporonales, Basidiomycota) reveal imbalanced evolution between nucleotide sequences and chromosome synteny.</title>
        <authorList>
            <person name="Kobayashi Y."/>
            <person name="Kayamori A."/>
            <person name="Aoki K."/>
            <person name="Shiwa Y."/>
            <person name="Matsutani M."/>
            <person name="Fujita N."/>
            <person name="Sugita T."/>
            <person name="Iwasaki W."/>
            <person name="Tanaka N."/>
            <person name="Takashima M."/>
        </authorList>
    </citation>
    <scope>NUCLEOTIDE SEQUENCE</scope>
    <source>
        <strain evidence="2">HIS019</strain>
    </source>
</reference>
<keyword evidence="3" id="KW-1185">Reference proteome</keyword>
<protein>
    <submittedName>
        <fullName evidence="2">Uncharacterized protein</fullName>
    </submittedName>
</protein>
<dbReference type="RefSeq" id="XP_060457784.1">
    <property type="nucleotide sequence ID" value="XM_060601274.1"/>
</dbReference>